<proteinExistence type="predicted"/>
<protein>
    <submittedName>
        <fullName evidence="1">Uncharacterized protein</fullName>
    </submittedName>
</protein>
<name>A0A0A9CTS8_ARUDO</name>
<reference evidence="1" key="1">
    <citation type="submission" date="2014-09" db="EMBL/GenBank/DDBJ databases">
        <authorList>
            <person name="Magalhaes I.L.F."/>
            <person name="Oliveira U."/>
            <person name="Santos F.R."/>
            <person name="Vidigal T.H.D.A."/>
            <person name="Brescovit A.D."/>
            <person name="Santos A.J."/>
        </authorList>
    </citation>
    <scope>NUCLEOTIDE SEQUENCE</scope>
    <source>
        <tissue evidence="1">Shoot tissue taken approximately 20 cm above the soil surface</tissue>
    </source>
</reference>
<dbReference type="AlphaFoldDB" id="A0A0A9CTS8"/>
<organism evidence="1">
    <name type="scientific">Arundo donax</name>
    <name type="common">Giant reed</name>
    <name type="synonym">Donax arundinaceus</name>
    <dbReference type="NCBI Taxonomy" id="35708"/>
    <lineage>
        <taxon>Eukaryota</taxon>
        <taxon>Viridiplantae</taxon>
        <taxon>Streptophyta</taxon>
        <taxon>Embryophyta</taxon>
        <taxon>Tracheophyta</taxon>
        <taxon>Spermatophyta</taxon>
        <taxon>Magnoliopsida</taxon>
        <taxon>Liliopsida</taxon>
        <taxon>Poales</taxon>
        <taxon>Poaceae</taxon>
        <taxon>PACMAD clade</taxon>
        <taxon>Arundinoideae</taxon>
        <taxon>Arundineae</taxon>
        <taxon>Arundo</taxon>
    </lineage>
</organism>
<reference evidence="1" key="2">
    <citation type="journal article" date="2015" name="Data Brief">
        <title>Shoot transcriptome of the giant reed, Arundo donax.</title>
        <authorList>
            <person name="Barrero R.A."/>
            <person name="Guerrero F.D."/>
            <person name="Moolhuijzen P."/>
            <person name="Goolsby J.A."/>
            <person name="Tidwell J."/>
            <person name="Bellgard S.E."/>
            <person name="Bellgard M.I."/>
        </authorList>
    </citation>
    <scope>NUCLEOTIDE SEQUENCE</scope>
    <source>
        <tissue evidence="1">Shoot tissue taken approximately 20 cm above the soil surface</tissue>
    </source>
</reference>
<evidence type="ECO:0000313" key="1">
    <source>
        <dbReference type="EMBL" id="JAD76790.1"/>
    </source>
</evidence>
<dbReference type="EMBL" id="GBRH01221105">
    <property type="protein sequence ID" value="JAD76790.1"/>
    <property type="molecule type" value="Transcribed_RNA"/>
</dbReference>
<accession>A0A0A9CTS8</accession>
<sequence length="36" mass="4784">MRWRWSQWKGRAMDRRWSDFWLGRRSSTMRLRRERV</sequence>